<dbReference type="Proteomes" id="UP001194468">
    <property type="component" value="Unassembled WGS sequence"/>
</dbReference>
<comment type="caution">
    <text evidence="3">The sequence shown here is derived from an EMBL/GenBank/DDBJ whole genome shotgun (WGS) entry which is preliminary data.</text>
</comment>
<proteinExistence type="predicted"/>
<accession>A0AAD4G5R2</accession>
<reference evidence="3" key="2">
    <citation type="journal article" date="2020" name="Nat. Commun.">
        <title>Large-scale genome sequencing of mycorrhizal fungi provides insights into the early evolution of symbiotic traits.</title>
        <authorList>
            <person name="Miyauchi S."/>
            <person name="Kiss E."/>
            <person name="Kuo A."/>
            <person name="Drula E."/>
            <person name="Kohler A."/>
            <person name="Sanchez-Garcia M."/>
            <person name="Morin E."/>
            <person name="Andreopoulos B."/>
            <person name="Barry K.W."/>
            <person name="Bonito G."/>
            <person name="Buee M."/>
            <person name="Carver A."/>
            <person name="Chen C."/>
            <person name="Cichocki N."/>
            <person name="Clum A."/>
            <person name="Culley D."/>
            <person name="Crous P.W."/>
            <person name="Fauchery L."/>
            <person name="Girlanda M."/>
            <person name="Hayes R.D."/>
            <person name="Keri Z."/>
            <person name="LaButti K."/>
            <person name="Lipzen A."/>
            <person name="Lombard V."/>
            <person name="Magnuson J."/>
            <person name="Maillard F."/>
            <person name="Murat C."/>
            <person name="Nolan M."/>
            <person name="Ohm R.A."/>
            <person name="Pangilinan J."/>
            <person name="Pereira M.F."/>
            <person name="Perotto S."/>
            <person name="Peter M."/>
            <person name="Pfister S."/>
            <person name="Riley R."/>
            <person name="Sitrit Y."/>
            <person name="Stielow J.B."/>
            <person name="Szollosi G."/>
            <person name="Zifcakova L."/>
            <person name="Stursova M."/>
            <person name="Spatafora J.W."/>
            <person name="Tedersoo L."/>
            <person name="Vaario L.M."/>
            <person name="Yamada A."/>
            <person name="Yan M."/>
            <person name="Wang P."/>
            <person name="Xu J."/>
            <person name="Bruns T."/>
            <person name="Baldrian P."/>
            <person name="Vilgalys R."/>
            <person name="Dunand C."/>
            <person name="Henrissat B."/>
            <person name="Grigoriev I.V."/>
            <person name="Hibbett D."/>
            <person name="Nagy L.G."/>
            <person name="Martin F.M."/>
        </authorList>
    </citation>
    <scope>NUCLEOTIDE SEQUENCE</scope>
    <source>
        <strain evidence="3">BED1</strain>
    </source>
</reference>
<organism evidence="3 4">
    <name type="scientific">Boletus edulis BED1</name>
    <dbReference type="NCBI Taxonomy" id="1328754"/>
    <lineage>
        <taxon>Eukaryota</taxon>
        <taxon>Fungi</taxon>
        <taxon>Dikarya</taxon>
        <taxon>Basidiomycota</taxon>
        <taxon>Agaricomycotina</taxon>
        <taxon>Agaricomycetes</taxon>
        <taxon>Agaricomycetidae</taxon>
        <taxon>Boletales</taxon>
        <taxon>Boletineae</taxon>
        <taxon>Boletaceae</taxon>
        <taxon>Boletoideae</taxon>
        <taxon>Boletus</taxon>
    </lineage>
</organism>
<feature type="signal peptide" evidence="2">
    <location>
        <begin position="1"/>
        <end position="24"/>
    </location>
</feature>
<evidence type="ECO:0000256" key="1">
    <source>
        <dbReference type="SAM" id="MobiDB-lite"/>
    </source>
</evidence>
<feature type="chain" id="PRO_5042072663" evidence="2">
    <location>
        <begin position="25"/>
        <end position="115"/>
    </location>
</feature>
<evidence type="ECO:0000256" key="2">
    <source>
        <dbReference type="SAM" id="SignalP"/>
    </source>
</evidence>
<keyword evidence="4" id="KW-1185">Reference proteome</keyword>
<reference evidence="3" key="1">
    <citation type="submission" date="2019-10" db="EMBL/GenBank/DDBJ databases">
        <authorList>
            <consortium name="DOE Joint Genome Institute"/>
            <person name="Kuo A."/>
            <person name="Miyauchi S."/>
            <person name="Kiss E."/>
            <person name="Drula E."/>
            <person name="Kohler A."/>
            <person name="Sanchez-Garcia M."/>
            <person name="Andreopoulos B."/>
            <person name="Barry K.W."/>
            <person name="Bonito G."/>
            <person name="Buee M."/>
            <person name="Carver A."/>
            <person name="Chen C."/>
            <person name="Cichocki N."/>
            <person name="Clum A."/>
            <person name="Culley D."/>
            <person name="Crous P.W."/>
            <person name="Fauchery L."/>
            <person name="Girlanda M."/>
            <person name="Hayes R."/>
            <person name="Keri Z."/>
            <person name="LaButti K."/>
            <person name="Lipzen A."/>
            <person name="Lombard V."/>
            <person name="Magnuson J."/>
            <person name="Maillard F."/>
            <person name="Morin E."/>
            <person name="Murat C."/>
            <person name="Nolan M."/>
            <person name="Ohm R."/>
            <person name="Pangilinan J."/>
            <person name="Pereira M."/>
            <person name="Perotto S."/>
            <person name="Peter M."/>
            <person name="Riley R."/>
            <person name="Sitrit Y."/>
            <person name="Stielow B."/>
            <person name="Szollosi G."/>
            <person name="Zifcakova L."/>
            <person name="Stursova M."/>
            <person name="Spatafora J.W."/>
            <person name="Tedersoo L."/>
            <person name="Vaario L.-M."/>
            <person name="Yamada A."/>
            <person name="Yan M."/>
            <person name="Wang P."/>
            <person name="Xu J."/>
            <person name="Bruns T."/>
            <person name="Baldrian P."/>
            <person name="Vilgalys R."/>
            <person name="Henrissat B."/>
            <person name="Grigoriev I.V."/>
            <person name="Hibbett D."/>
            <person name="Nagy L.G."/>
            <person name="Martin F.M."/>
        </authorList>
    </citation>
    <scope>NUCLEOTIDE SEQUENCE</scope>
    <source>
        <strain evidence="3">BED1</strain>
    </source>
</reference>
<evidence type="ECO:0000313" key="3">
    <source>
        <dbReference type="EMBL" id="KAF8414674.1"/>
    </source>
</evidence>
<sequence length="115" mass="12514">MQGYIRVLRIMLFVINLSPPHVHSRNPSTTFTGASSWLGKALTKVVLHRGDIVVATSANPPFSPLLLLPHKSSLLPSMLLFLSTSPPSSPGPKKSLGDLTSCSTRDVWRGQRRAL</sequence>
<keyword evidence="2" id="KW-0732">Signal</keyword>
<gene>
    <name evidence="3" type="ORF">L210DRAFT_3591125</name>
</gene>
<protein>
    <submittedName>
        <fullName evidence="3">Uncharacterized protein</fullName>
    </submittedName>
</protein>
<evidence type="ECO:0000313" key="4">
    <source>
        <dbReference type="Proteomes" id="UP001194468"/>
    </source>
</evidence>
<name>A0AAD4G5R2_BOLED</name>
<dbReference type="EMBL" id="WHUW01000454">
    <property type="protein sequence ID" value="KAF8414674.1"/>
    <property type="molecule type" value="Genomic_DNA"/>
</dbReference>
<feature type="compositionally biased region" description="Low complexity" evidence="1">
    <location>
        <begin position="84"/>
        <end position="94"/>
    </location>
</feature>
<feature type="region of interest" description="Disordered" evidence="1">
    <location>
        <begin position="84"/>
        <end position="103"/>
    </location>
</feature>
<dbReference type="AlphaFoldDB" id="A0AAD4G5R2"/>